<dbReference type="Pfam" id="PF13187">
    <property type="entry name" value="Fer4_9"/>
    <property type="match status" value="1"/>
</dbReference>
<dbReference type="EMBL" id="JACRSO010000004">
    <property type="protein sequence ID" value="MBC8529819.1"/>
    <property type="molecule type" value="Genomic_DNA"/>
</dbReference>
<dbReference type="Pfam" id="PF00248">
    <property type="entry name" value="Aldo_ket_red"/>
    <property type="match status" value="1"/>
</dbReference>
<keyword evidence="2" id="KW-0408">Iron</keyword>
<feature type="domain" description="4Fe-4S ferredoxin-type" evidence="4">
    <location>
        <begin position="353"/>
        <end position="381"/>
    </location>
</feature>
<keyword evidence="1" id="KW-0479">Metal-binding</keyword>
<dbReference type="RefSeq" id="WP_249285629.1">
    <property type="nucleotide sequence ID" value="NZ_JACRSO010000004.1"/>
</dbReference>
<dbReference type="InterPro" id="IPR023210">
    <property type="entry name" value="NADP_OxRdtase_dom"/>
</dbReference>
<accession>A0A926HMR3</accession>
<dbReference type="InterPro" id="IPR036812">
    <property type="entry name" value="NAD(P)_OxRdtase_dom_sf"/>
</dbReference>
<dbReference type="Proteomes" id="UP000654279">
    <property type="component" value="Unassembled WGS sequence"/>
</dbReference>
<dbReference type="InterPro" id="IPR053135">
    <property type="entry name" value="AKR2_Oxidoreductase"/>
</dbReference>
<dbReference type="PANTHER" id="PTHR43312">
    <property type="entry name" value="D-THREO-ALDOSE 1-DEHYDROGENASE"/>
    <property type="match status" value="1"/>
</dbReference>
<dbReference type="PROSITE" id="PS51379">
    <property type="entry name" value="4FE4S_FER_2"/>
    <property type="match status" value="2"/>
</dbReference>
<name>A0A926HMR3_9FIRM</name>
<dbReference type="AlphaFoldDB" id="A0A926HMR3"/>
<evidence type="ECO:0000256" key="3">
    <source>
        <dbReference type="ARBA" id="ARBA00023014"/>
    </source>
</evidence>
<evidence type="ECO:0000259" key="4">
    <source>
        <dbReference type="PROSITE" id="PS51379"/>
    </source>
</evidence>
<dbReference type="InterPro" id="IPR017900">
    <property type="entry name" value="4Fe4S_Fe_S_CS"/>
</dbReference>
<gene>
    <name evidence="5" type="ORF">H8699_10310</name>
</gene>
<dbReference type="GO" id="GO:0046872">
    <property type="term" value="F:metal ion binding"/>
    <property type="evidence" value="ECO:0007669"/>
    <property type="project" value="UniProtKB-KW"/>
</dbReference>
<dbReference type="InterPro" id="IPR017896">
    <property type="entry name" value="4Fe4S_Fe-S-bd"/>
</dbReference>
<sequence>MIYRELCGEKVSLLGMGNMRLPTAGQGEHIDVDKAQAIIDRAYAAGVNYFDTAFRYHGGESETFIGQALAKYPRDSWLLASKLPGHMMQRGADGLLHFNAGLAGQAPVRSVAEVFERQLEKCGVDHFDFYLLHNVCESSYDFYMDEQIGVVPYLLEQQKKGRIRHLGFSTHGQAEVIDQFLSAWEGVFGFVQLQLNYLDWRLQGADKKVAAVARHGAKVVVMEPCRGGRLADINPRCNALLKQARPQASIASWAFDFVKSMPEVAVVLSGMSTLEQLEDNLATFADDTPLTPAQHRLLLEDVVGDLIDLVPCTGCRYCTEGCPQGLDIPRLIALQNEMSYESHDAAYFILRGFKPQARPGACIGCGACAKICPQGIDVPGVLRAFAARLAADERA</sequence>
<evidence type="ECO:0000313" key="5">
    <source>
        <dbReference type="EMBL" id="MBC8529819.1"/>
    </source>
</evidence>
<dbReference type="Gene3D" id="3.30.70.20">
    <property type="match status" value="1"/>
</dbReference>
<dbReference type="Gene3D" id="3.20.20.100">
    <property type="entry name" value="NADP-dependent oxidoreductase domain"/>
    <property type="match status" value="1"/>
</dbReference>
<feature type="domain" description="4Fe-4S ferredoxin-type" evidence="4">
    <location>
        <begin position="303"/>
        <end position="331"/>
    </location>
</feature>
<comment type="caution">
    <text evidence="5">The sequence shown here is derived from an EMBL/GenBank/DDBJ whole genome shotgun (WGS) entry which is preliminary data.</text>
</comment>
<evidence type="ECO:0000313" key="6">
    <source>
        <dbReference type="Proteomes" id="UP000654279"/>
    </source>
</evidence>
<evidence type="ECO:0000256" key="2">
    <source>
        <dbReference type="ARBA" id="ARBA00023004"/>
    </source>
</evidence>
<dbReference type="PROSITE" id="PS00198">
    <property type="entry name" value="4FE4S_FER_1"/>
    <property type="match status" value="1"/>
</dbReference>
<dbReference type="GO" id="GO:0051536">
    <property type="term" value="F:iron-sulfur cluster binding"/>
    <property type="evidence" value="ECO:0007669"/>
    <property type="project" value="UniProtKB-KW"/>
</dbReference>
<dbReference type="CDD" id="cd19096">
    <property type="entry name" value="AKR_Fe-S_oxidoreductase"/>
    <property type="match status" value="1"/>
</dbReference>
<keyword evidence="6" id="KW-1185">Reference proteome</keyword>
<protein>
    <submittedName>
        <fullName evidence="5">Aldo/keto reductase</fullName>
    </submittedName>
</protein>
<evidence type="ECO:0000256" key="1">
    <source>
        <dbReference type="ARBA" id="ARBA00022723"/>
    </source>
</evidence>
<proteinExistence type="predicted"/>
<dbReference type="PANTHER" id="PTHR43312:SF2">
    <property type="entry name" value="OXIDOREDUCTASE"/>
    <property type="match status" value="1"/>
</dbReference>
<keyword evidence="3" id="KW-0411">Iron-sulfur</keyword>
<organism evidence="5 6">
    <name type="scientific">Luoshenia tenuis</name>
    <dbReference type="NCBI Taxonomy" id="2763654"/>
    <lineage>
        <taxon>Bacteria</taxon>
        <taxon>Bacillati</taxon>
        <taxon>Bacillota</taxon>
        <taxon>Clostridia</taxon>
        <taxon>Christensenellales</taxon>
        <taxon>Christensenellaceae</taxon>
        <taxon>Luoshenia</taxon>
    </lineage>
</organism>
<dbReference type="SUPFAM" id="SSF51430">
    <property type="entry name" value="NAD(P)-linked oxidoreductase"/>
    <property type="match status" value="1"/>
</dbReference>
<dbReference type="SUPFAM" id="SSF46548">
    <property type="entry name" value="alpha-helical ferredoxin"/>
    <property type="match status" value="1"/>
</dbReference>
<reference evidence="5" key="1">
    <citation type="submission" date="2020-08" db="EMBL/GenBank/DDBJ databases">
        <title>Genome public.</title>
        <authorList>
            <person name="Liu C."/>
            <person name="Sun Q."/>
        </authorList>
    </citation>
    <scope>NUCLEOTIDE SEQUENCE</scope>
    <source>
        <strain evidence="5">NSJ-44</strain>
    </source>
</reference>